<dbReference type="InterPro" id="IPR001029">
    <property type="entry name" value="Flagellin_N"/>
</dbReference>
<feature type="domain" description="Flagellin N-terminal" evidence="4">
    <location>
        <begin position="4"/>
        <end position="136"/>
    </location>
</feature>
<dbReference type="Proteomes" id="UP000315344">
    <property type="component" value="Unassembled WGS sequence"/>
</dbReference>
<dbReference type="PRINTS" id="PR00207">
    <property type="entry name" value="FLAGELLIN"/>
</dbReference>
<feature type="domain" description="Flagellin C-terminal" evidence="5">
    <location>
        <begin position="202"/>
        <end position="286"/>
    </location>
</feature>
<dbReference type="SUPFAM" id="SSF64518">
    <property type="entry name" value="Phase 1 flagellin"/>
    <property type="match status" value="1"/>
</dbReference>
<keyword evidence="6" id="KW-0966">Cell projection</keyword>
<comment type="subcellular location">
    <subcellularLocation>
        <location evidence="3">Secreted</location>
    </subcellularLocation>
    <subcellularLocation>
        <location evidence="3">Bacterial flagellum</location>
    </subcellularLocation>
</comment>
<dbReference type="EMBL" id="VAFL01000012">
    <property type="protein sequence ID" value="TKW65531.1"/>
    <property type="molecule type" value="Genomic_DNA"/>
</dbReference>
<evidence type="ECO:0000313" key="6">
    <source>
        <dbReference type="EMBL" id="TKW65531.1"/>
    </source>
</evidence>
<dbReference type="GO" id="GO:0009288">
    <property type="term" value="C:bacterial-type flagellum"/>
    <property type="evidence" value="ECO:0007669"/>
    <property type="project" value="UniProtKB-SubCell"/>
</dbReference>
<dbReference type="Pfam" id="PF00700">
    <property type="entry name" value="Flagellin_C"/>
    <property type="match status" value="1"/>
</dbReference>
<dbReference type="GO" id="GO:0005576">
    <property type="term" value="C:extracellular region"/>
    <property type="evidence" value="ECO:0007669"/>
    <property type="project" value="UniProtKB-SubCell"/>
</dbReference>
<dbReference type="GO" id="GO:0005198">
    <property type="term" value="F:structural molecule activity"/>
    <property type="evidence" value="ECO:0007669"/>
    <property type="project" value="UniProtKB-UniRule"/>
</dbReference>
<dbReference type="PANTHER" id="PTHR42792:SF2">
    <property type="entry name" value="FLAGELLIN"/>
    <property type="match status" value="1"/>
</dbReference>
<evidence type="ECO:0000259" key="5">
    <source>
        <dbReference type="Pfam" id="PF00700"/>
    </source>
</evidence>
<comment type="caution">
    <text evidence="6">The sequence shown here is derived from an EMBL/GenBank/DDBJ whole genome shotgun (WGS) entry which is preliminary data.</text>
</comment>
<evidence type="ECO:0000256" key="1">
    <source>
        <dbReference type="ARBA" id="ARBA00005709"/>
    </source>
</evidence>
<keyword evidence="3" id="KW-0964">Secreted</keyword>
<keyword evidence="6" id="KW-0969">Cilium</keyword>
<comment type="function">
    <text evidence="3">Flagellin is the subunit protein which polymerizes to form the filaments of bacterial flagella.</text>
</comment>
<evidence type="ECO:0000259" key="4">
    <source>
        <dbReference type="Pfam" id="PF00669"/>
    </source>
</evidence>
<accession>A0A533I4C4</accession>
<dbReference type="AlphaFoldDB" id="A0A533I4C4"/>
<dbReference type="PANTHER" id="PTHR42792">
    <property type="entry name" value="FLAGELLIN"/>
    <property type="match status" value="1"/>
</dbReference>
<comment type="similarity">
    <text evidence="1 3">Belongs to the bacterial flagellin family.</text>
</comment>
<evidence type="ECO:0000313" key="7">
    <source>
        <dbReference type="Proteomes" id="UP000315344"/>
    </source>
</evidence>
<evidence type="ECO:0000256" key="2">
    <source>
        <dbReference type="ARBA" id="ARBA00023143"/>
    </source>
</evidence>
<dbReference type="InterPro" id="IPR001492">
    <property type="entry name" value="Flagellin"/>
</dbReference>
<keyword evidence="2 3" id="KW-0975">Bacterial flagellum</keyword>
<reference evidence="6 7" key="1">
    <citation type="journal article" date="2017" name="Nat. Commun.">
        <title>In situ click chemistry generation of cyclooxygenase-2 inhibitors.</title>
        <authorList>
            <person name="Bhardwaj A."/>
            <person name="Kaur J."/>
            <person name="Wuest M."/>
            <person name="Wuest F."/>
        </authorList>
    </citation>
    <scope>NUCLEOTIDE SEQUENCE [LARGE SCALE GENOMIC DNA]</scope>
    <source>
        <strain evidence="6">S2_012_000_R3_94</strain>
    </source>
</reference>
<evidence type="ECO:0000256" key="3">
    <source>
        <dbReference type="RuleBase" id="RU362073"/>
    </source>
</evidence>
<protein>
    <recommendedName>
        <fullName evidence="3">Flagellin</fullName>
    </recommendedName>
</protein>
<keyword evidence="6" id="KW-0282">Flagellum</keyword>
<name>A0A533I4C4_PARDE</name>
<dbReference type="InterPro" id="IPR046358">
    <property type="entry name" value="Flagellin_C"/>
</dbReference>
<sequence>MSSILTNNGAMVALQTLKGINSSLAKAQNQISTGKDINSAKDDAAIWAISKVMESDVNSFKAVSKSLALASGAIATANTAAEKVQSLMGQIKDKVVAAKDGNLDRATLQKDFEDLKAQIETTVKGSQFNGINLVNGDQFDGASTFKALSALNRAQDGTVTADTIDIDLTNTNLSISGGTVAAMTDLDTMDLTAVTDWDDALAKVEAAIGASVDAASAFGSANKRIEMQSDFVSKLGDAMTSAIGSLVDADMEEASARLQALQTQQQLGIQSLSIANQAPKSLLSLFQG</sequence>
<organism evidence="6 7">
    <name type="scientific">Paracoccus denitrificans</name>
    <dbReference type="NCBI Taxonomy" id="266"/>
    <lineage>
        <taxon>Bacteria</taxon>
        <taxon>Pseudomonadati</taxon>
        <taxon>Pseudomonadota</taxon>
        <taxon>Alphaproteobacteria</taxon>
        <taxon>Rhodobacterales</taxon>
        <taxon>Paracoccaceae</taxon>
        <taxon>Paracoccus</taxon>
    </lineage>
</organism>
<dbReference type="Pfam" id="PF00669">
    <property type="entry name" value="Flagellin_N"/>
    <property type="match status" value="1"/>
</dbReference>
<proteinExistence type="inferred from homology"/>
<dbReference type="Gene3D" id="1.20.1330.10">
    <property type="entry name" value="f41 fragment of flagellin, N-terminal domain"/>
    <property type="match status" value="1"/>
</dbReference>
<gene>
    <name evidence="6" type="ORF">DI616_14105</name>
</gene>